<dbReference type="Proteomes" id="UP000596661">
    <property type="component" value="Chromosome 5"/>
</dbReference>
<evidence type="ECO:0000256" key="1">
    <source>
        <dbReference type="SAM" id="Phobius"/>
    </source>
</evidence>
<organism evidence="2 3">
    <name type="scientific">Cannabis sativa</name>
    <name type="common">Hemp</name>
    <name type="synonym">Marijuana</name>
    <dbReference type="NCBI Taxonomy" id="3483"/>
    <lineage>
        <taxon>Eukaryota</taxon>
        <taxon>Viridiplantae</taxon>
        <taxon>Streptophyta</taxon>
        <taxon>Embryophyta</taxon>
        <taxon>Tracheophyta</taxon>
        <taxon>Spermatophyta</taxon>
        <taxon>Magnoliopsida</taxon>
        <taxon>eudicotyledons</taxon>
        <taxon>Gunneridae</taxon>
        <taxon>Pentapetalae</taxon>
        <taxon>rosids</taxon>
        <taxon>fabids</taxon>
        <taxon>Rosales</taxon>
        <taxon>Cannabaceae</taxon>
        <taxon>Cannabis</taxon>
    </lineage>
</organism>
<protein>
    <submittedName>
        <fullName evidence="2">Uncharacterized protein</fullName>
    </submittedName>
</protein>
<dbReference type="EMBL" id="UZAU01000409">
    <property type="status" value="NOT_ANNOTATED_CDS"/>
    <property type="molecule type" value="Genomic_DNA"/>
</dbReference>
<keyword evidence="1" id="KW-0472">Membrane</keyword>
<feature type="transmembrane region" description="Helical" evidence="1">
    <location>
        <begin position="93"/>
        <end position="112"/>
    </location>
</feature>
<reference evidence="2" key="2">
    <citation type="submission" date="2021-03" db="UniProtKB">
        <authorList>
            <consortium name="EnsemblPlants"/>
        </authorList>
    </citation>
    <scope>IDENTIFICATION</scope>
</reference>
<proteinExistence type="predicted"/>
<evidence type="ECO:0000313" key="3">
    <source>
        <dbReference type="Proteomes" id="UP000596661"/>
    </source>
</evidence>
<dbReference type="Gramene" id="evm.model.05.56">
    <property type="protein sequence ID" value="cds.evm.model.05.56"/>
    <property type="gene ID" value="evm.TU.05.56"/>
</dbReference>
<keyword evidence="1" id="KW-1133">Transmembrane helix</keyword>
<sequence>MFVGDGTSIEAFRDSWLPRPRTIRPITPKPGVDWLVKEFIAVNGCWNLPALHHVFLPMDVEVILGISLPSDAYGDRWCWHYDSNECYTVRSGYALALELFAMVAMVWWWIWYDRNSVLCGNTQSSLDVIADLAAVALEEFLTPSSSGVQQQLGERGRVVRRETVEHGCYESGSRVVAGVGSKWVPPKPKVLVLSTDAAVTPWRCFTGFEG</sequence>
<keyword evidence="1" id="KW-0812">Transmembrane</keyword>
<reference evidence="2" key="1">
    <citation type="submission" date="2018-11" db="EMBL/GenBank/DDBJ databases">
        <authorList>
            <person name="Grassa J C."/>
        </authorList>
    </citation>
    <scope>NUCLEOTIDE SEQUENCE [LARGE SCALE GENOMIC DNA]</scope>
</reference>
<accession>A0A803PQX5</accession>
<keyword evidence="3" id="KW-1185">Reference proteome</keyword>
<dbReference type="EnsemblPlants" id="evm.model.05.56">
    <property type="protein sequence ID" value="cds.evm.model.05.56"/>
    <property type="gene ID" value="evm.TU.05.56"/>
</dbReference>
<dbReference type="AlphaFoldDB" id="A0A803PQX5"/>
<name>A0A803PQX5_CANSA</name>
<evidence type="ECO:0000313" key="2">
    <source>
        <dbReference type="EnsemblPlants" id="cds.evm.model.05.56"/>
    </source>
</evidence>